<feature type="non-terminal residue" evidence="2">
    <location>
        <position position="157"/>
    </location>
</feature>
<dbReference type="Gene3D" id="3.30.830.10">
    <property type="entry name" value="Metalloenzyme, LuxS/M16 peptidase-like"/>
    <property type="match status" value="2"/>
</dbReference>
<dbReference type="GO" id="GO:0051603">
    <property type="term" value="P:proteolysis involved in protein catabolic process"/>
    <property type="evidence" value="ECO:0007669"/>
    <property type="project" value="TreeGrafter"/>
</dbReference>
<proteinExistence type="predicted"/>
<reference evidence="2 3" key="1">
    <citation type="journal article" date="2012" name="Science">
        <title>The Paleozoic origin of enzymatic lignin decomposition reconstructed from 31 fungal genomes.</title>
        <authorList>
            <person name="Floudas D."/>
            <person name="Binder M."/>
            <person name="Riley R."/>
            <person name="Barry K."/>
            <person name="Blanchette R.A."/>
            <person name="Henrissat B."/>
            <person name="Martinez A.T."/>
            <person name="Otillar R."/>
            <person name="Spatafora J.W."/>
            <person name="Yadav J.S."/>
            <person name="Aerts A."/>
            <person name="Benoit I."/>
            <person name="Boyd A."/>
            <person name="Carlson A."/>
            <person name="Copeland A."/>
            <person name="Coutinho P.M."/>
            <person name="de Vries R.P."/>
            <person name="Ferreira P."/>
            <person name="Findley K."/>
            <person name="Foster B."/>
            <person name="Gaskell J."/>
            <person name="Glotzer D."/>
            <person name="Gorecki P."/>
            <person name="Heitman J."/>
            <person name="Hesse C."/>
            <person name="Hori C."/>
            <person name="Igarashi K."/>
            <person name="Jurgens J.A."/>
            <person name="Kallen N."/>
            <person name="Kersten P."/>
            <person name="Kohler A."/>
            <person name="Kuees U."/>
            <person name="Kumar T.K.A."/>
            <person name="Kuo A."/>
            <person name="LaButti K."/>
            <person name="Larrondo L.F."/>
            <person name="Lindquist E."/>
            <person name="Ling A."/>
            <person name="Lombard V."/>
            <person name="Lucas S."/>
            <person name="Lundell T."/>
            <person name="Martin R."/>
            <person name="McLaughlin D.J."/>
            <person name="Morgenstern I."/>
            <person name="Morin E."/>
            <person name="Murat C."/>
            <person name="Nagy L.G."/>
            <person name="Nolan M."/>
            <person name="Ohm R.A."/>
            <person name="Patyshakuliyeva A."/>
            <person name="Rokas A."/>
            <person name="Ruiz-Duenas F.J."/>
            <person name="Sabat G."/>
            <person name="Salamov A."/>
            <person name="Samejima M."/>
            <person name="Schmutz J."/>
            <person name="Slot J.C."/>
            <person name="St John F."/>
            <person name="Stenlid J."/>
            <person name="Sun H."/>
            <person name="Sun S."/>
            <person name="Syed K."/>
            <person name="Tsang A."/>
            <person name="Wiebenga A."/>
            <person name="Young D."/>
            <person name="Pisabarro A."/>
            <person name="Eastwood D.C."/>
            <person name="Martin F."/>
            <person name="Cullen D."/>
            <person name="Grigoriev I.V."/>
            <person name="Hibbett D.S."/>
        </authorList>
    </citation>
    <scope>NUCLEOTIDE SEQUENCE [LARGE SCALE GENOMIC DNA]</scope>
    <source>
        <strain evidence="2 3">MD-104</strain>
    </source>
</reference>
<accession>A0A2H3JS16</accession>
<dbReference type="OrthoDB" id="952271at2759"/>
<dbReference type="PANTHER" id="PTHR43690">
    <property type="entry name" value="NARDILYSIN"/>
    <property type="match status" value="1"/>
</dbReference>
<dbReference type="SUPFAM" id="SSF63411">
    <property type="entry name" value="LuxS/MPP-like metallohydrolase"/>
    <property type="match status" value="1"/>
</dbReference>
<evidence type="ECO:0000313" key="3">
    <source>
        <dbReference type="Proteomes" id="UP000218811"/>
    </source>
</evidence>
<dbReference type="EMBL" id="KB468053">
    <property type="protein sequence ID" value="PCH40568.1"/>
    <property type="molecule type" value="Genomic_DNA"/>
</dbReference>
<organism evidence="2 3">
    <name type="scientific">Wolfiporia cocos (strain MD-104)</name>
    <name type="common">Brown rot fungus</name>
    <dbReference type="NCBI Taxonomy" id="742152"/>
    <lineage>
        <taxon>Eukaryota</taxon>
        <taxon>Fungi</taxon>
        <taxon>Dikarya</taxon>
        <taxon>Basidiomycota</taxon>
        <taxon>Agaricomycotina</taxon>
        <taxon>Agaricomycetes</taxon>
        <taxon>Polyporales</taxon>
        <taxon>Phaeolaceae</taxon>
        <taxon>Wolfiporia</taxon>
    </lineage>
</organism>
<dbReference type="GO" id="GO:0004222">
    <property type="term" value="F:metalloendopeptidase activity"/>
    <property type="evidence" value="ECO:0007669"/>
    <property type="project" value="TreeGrafter"/>
</dbReference>
<dbReference type="AlphaFoldDB" id="A0A2H3JS16"/>
<dbReference type="STRING" id="742152.A0A2H3JS16"/>
<dbReference type="GO" id="GO:0046872">
    <property type="term" value="F:metal ion binding"/>
    <property type="evidence" value="ECO:0007669"/>
    <property type="project" value="UniProtKB-KW"/>
</dbReference>
<dbReference type="InterPro" id="IPR050626">
    <property type="entry name" value="Peptidase_M16"/>
</dbReference>
<keyword evidence="3" id="KW-1185">Reference proteome</keyword>
<protein>
    <submittedName>
        <fullName evidence="2">Uncharacterized protein</fullName>
    </submittedName>
</protein>
<evidence type="ECO:0000313" key="2">
    <source>
        <dbReference type="EMBL" id="PCH40568.1"/>
    </source>
</evidence>
<gene>
    <name evidence="2" type="ORF">WOLCODRAFT_143150</name>
</gene>
<dbReference type="InterPro" id="IPR011249">
    <property type="entry name" value="Metalloenz_LuxS/M16"/>
</dbReference>
<dbReference type="GO" id="GO:0005739">
    <property type="term" value="C:mitochondrion"/>
    <property type="evidence" value="ECO:0007669"/>
    <property type="project" value="TreeGrafter"/>
</dbReference>
<dbReference type="GO" id="GO:0005829">
    <property type="term" value="C:cytosol"/>
    <property type="evidence" value="ECO:0007669"/>
    <property type="project" value="TreeGrafter"/>
</dbReference>
<dbReference type="PANTHER" id="PTHR43690:SF18">
    <property type="entry name" value="INSULIN-DEGRADING ENZYME-RELATED"/>
    <property type="match status" value="1"/>
</dbReference>
<keyword evidence="1" id="KW-0479">Metal-binding</keyword>
<dbReference type="Proteomes" id="UP000218811">
    <property type="component" value="Unassembled WGS sequence"/>
</dbReference>
<sequence length="157" mass="17457">QLLPGSTVKSIGDFLCVDSHSIIWLPSNKSSEISSITAEYIENHKRALLSRVYPETLVNGNVNEQDAVSLLDTVEQCLSARPILPSERPQSRALVIPSGADIIVRKHHQDHKEVNCSISYYCQFGDAGNARLCAVLELIAHIIKEPARTQLRTREQL</sequence>
<dbReference type="GO" id="GO:0043171">
    <property type="term" value="P:peptide catabolic process"/>
    <property type="evidence" value="ECO:0007669"/>
    <property type="project" value="TreeGrafter"/>
</dbReference>
<feature type="non-terminal residue" evidence="2">
    <location>
        <position position="1"/>
    </location>
</feature>
<evidence type="ECO:0000256" key="1">
    <source>
        <dbReference type="ARBA" id="ARBA00022723"/>
    </source>
</evidence>
<name>A0A2H3JS16_WOLCO</name>